<dbReference type="AlphaFoldDB" id="A0A8H6Z0M5"/>
<accession>A0A8H6Z0M5</accession>
<keyword evidence="2" id="KW-1185">Reference proteome</keyword>
<name>A0A8H6Z0M5_9AGAR</name>
<gene>
    <name evidence="1" type="ORF">MSAN_00631300</name>
</gene>
<organism evidence="1 2">
    <name type="scientific">Mycena sanguinolenta</name>
    <dbReference type="NCBI Taxonomy" id="230812"/>
    <lineage>
        <taxon>Eukaryota</taxon>
        <taxon>Fungi</taxon>
        <taxon>Dikarya</taxon>
        <taxon>Basidiomycota</taxon>
        <taxon>Agaricomycotina</taxon>
        <taxon>Agaricomycetes</taxon>
        <taxon>Agaricomycetidae</taxon>
        <taxon>Agaricales</taxon>
        <taxon>Marasmiineae</taxon>
        <taxon>Mycenaceae</taxon>
        <taxon>Mycena</taxon>
    </lineage>
</organism>
<comment type="caution">
    <text evidence="1">The sequence shown here is derived from an EMBL/GenBank/DDBJ whole genome shotgun (WGS) entry which is preliminary data.</text>
</comment>
<reference evidence="1" key="1">
    <citation type="submission" date="2020-05" db="EMBL/GenBank/DDBJ databases">
        <title>Mycena genomes resolve the evolution of fungal bioluminescence.</title>
        <authorList>
            <person name="Tsai I.J."/>
        </authorList>
    </citation>
    <scope>NUCLEOTIDE SEQUENCE</scope>
    <source>
        <strain evidence="1">160909Yilan</strain>
    </source>
</reference>
<evidence type="ECO:0000313" key="2">
    <source>
        <dbReference type="Proteomes" id="UP000623467"/>
    </source>
</evidence>
<sequence length="112" mass="11868">MVCAPCARASEIPTAEGAISTFLGRPRSPRPYSMHATVAAANELPIPPHGHTYPLCLLLAPPAHAPVWTADPSRGFRIVSASDIGYSLALDSLLRRLSASSGDARRSTNAYQ</sequence>
<dbReference type="Proteomes" id="UP000623467">
    <property type="component" value="Unassembled WGS sequence"/>
</dbReference>
<protein>
    <submittedName>
        <fullName evidence="1">Uncharacterized protein</fullName>
    </submittedName>
</protein>
<proteinExistence type="predicted"/>
<dbReference type="EMBL" id="JACAZH010000004">
    <property type="protein sequence ID" value="KAF7370013.1"/>
    <property type="molecule type" value="Genomic_DNA"/>
</dbReference>
<evidence type="ECO:0000313" key="1">
    <source>
        <dbReference type="EMBL" id="KAF7370013.1"/>
    </source>
</evidence>